<protein>
    <submittedName>
        <fullName evidence="1">Uncharacterized protein</fullName>
    </submittedName>
</protein>
<evidence type="ECO:0000313" key="1">
    <source>
        <dbReference type="EMBL" id="KIJ96766.1"/>
    </source>
</evidence>
<gene>
    <name evidence="1" type="ORF">K443DRAFT_273692</name>
</gene>
<proteinExistence type="predicted"/>
<dbReference type="OrthoDB" id="10555032at2759"/>
<dbReference type="EMBL" id="KN838711">
    <property type="protein sequence ID" value="KIJ96766.1"/>
    <property type="molecule type" value="Genomic_DNA"/>
</dbReference>
<sequence length="105" mass="12104">MTLCIRMAPFRDQSPWTSWLFLSRYLSQDGLTSSGVGLVIIFMTRSYTARNMGLGRCAVIYFARLEKCNSTLRVYERQLHAWHKTRPTIAAVHRTKIIIRPTVVA</sequence>
<evidence type="ECO:0000313" key="2">
    <source>
        <dbReference type="Proteomes" id="UP000054477"/>
    </source>
</evidence>
<keyword evidence="2" id="KW-1185">Reference proteome</keyword>
<dbReference type="HOGENOM" id="CLU_2237018_0_0_1"/>
<reference evidence="2" key="2">
    <citation type="submission" date="2015-01" db="EMBL/GenBank/DDBJ databases">
        <title>Evolutionary Origins and Diversification of the Mycorrhizal Mutualists.</title>
        <authorList>
            <consortium name="DOE Joint Genome Institute"/>
            <consortium name="Mycorrhizal Genomics Consortium"/>
            <person name="Kohler A."/>
            <person name="Kuo A."/>
            <person name="Nagy L.G."/>
            <person name="Floudas D."/>
            <person name="Copeland A."/>
            <person name="Barry K.W."/>
            <person name="Cichocki N."/>
            <person name="Veneault-Fourrey C."/>
            <person name="LaButti K."/>
            <person name="Lindquist E.A."/>
            <person name="Lipzen A."/>
            <person name="Lundell T."/>
            <person name="Morin E."/>
            <person name="Murat C."/>
            <person name="Riley R."/>
            <person name="Ohm R."/>
            <person name="Sun H."/>
            <person name="Tunlid A."/>
            <person name="Henrissat B."/>
            <person name="Grigoriev I.V."/>
            <person name="Hibbett D.S."/>
            <person name="Martin F."/>
        </authorList>
    </citation>
    <scope>NUCLEOTIDE SEQUENCE [LARGE SCALE GENOMIC DNA]</scope>
    <source>
        <strain evidence="2">LaAM-08-1</strain>
    </source>
</reference>
<name>A0A0C9XGF7_9AGAR</name>
<organism evidence="1 2">
    <name type="scientific">Laccaria amethystina LaAM-08-1</name>
    <dbReference type="NCBI Taxonomy" id="1095629"/>
    <lineage>
        <taxon>Eukaryota</taxon>
        <taxon>Fungi</taxon>
        <taxon>Dikarya</taxon>
        <taxon>Basidiomycota</taxon>
        <taxon>Agaricomycotina</taxon>
        <taxon>Agaricomycetes</taxon>
        <taxon>Agaricomycetidae</taxon>
        <taxon>Agaricales</taxon>
        <taxon>Agaricineae</taxon>
        <taxon>Hydnangiaceae</taxon>
        <taxon>Laccaria</taxon>
    </lineage>
</organism>
<dbReference type="AlphaFoldDB" id="A0A0C9XGF7"/>
<dbReference type="Proteomes" id="UP000054477">
    <property type="component" value="Unassembled WGS sequence"/>
</dbReference>
<reference evidence="1 2" key="1">
    <citation type="submission" date="2014-04" db="EMBL/GenBank/DDBJ databases">
        <authorList>
            <consortium name="DOE Joint Genome Institute"/>
            <person name="Kuo A."/>
            <person name="Kohler A."/>
            <person name="Nagy L.G."/>
            <person name="Floudas D."/>
            <person name="Copeland A."/>
            <person name="Barry K.W."/>
            <person name="Cichocki N."/>
            <person name="Veneault-Fourrey C."/>
            <person name="LaButti K."/>
            <person name="Lindquist E.A."/>
            <person name="Lipzen A."/>
            <person name="Lundell T."/>
            <person name="Morin E."/>
            <person name="Murat C."/>
            <person name="Sun H."/>
            <person name="Tunlid A."/>
            <person name="Henrissat B."/>
            <person name="Grigoriev I.V."/>
            <person name="Hibbett D.S."/>
            <person name="Martin F."/>
            <person name="Nordberg H.P."/>
            <person name="Cantor M.N."/>
            <person name="Hua S.X."/>
        </authorList>
    </citation>
    <scope>NUCLEOTIDE SEQUENCE [LARGE SCALE GENOMIC DNA]</scope>
    <source>
        <strain evidence="1 2">LaAM-08-1</strain>
    </source>
</reference>
<accession>A0A0C9XGF7</accession>